<proteinExistence type="inferred from homology"/>
<comment type="similarity">
    <text evidence="2">Belongs to the amino acid-polyamine-organocation (APC) superfamily. Spore germination protein (SGP) (TC 2.A.3.9) family.</text>
</comment>
<accession>Q97LB9</accession>
<evidence type="ECO:0000256" key="3">
    <source>
        <dbReference type="ARBA" id="ARBA00022448"/>
    </source>
</evidence>
<evidence type="ECO:0000256" key="6">
    <source>
        <dbReference type="ARBA" id="ARBA00022989"/>
    </source>
</evidence>
<keyword evidence="10" id="KW-1185">Reference proteome</keyword>
<feature type="transmembrane region" description="Helical" evidence="8">
    <location>
        <begin position="300"/>
        <end position="317"/>
    </location>
</feature>
<reference evidence="9 10" key="1">
    <citation type="journal article" date="2001" name="J. Bacteriol.">
        <title>Genome sequence and comparative analysis of the solvent-producing bacterium Clostridium acetobutylicum.</title>
        <authorList>
            <person name="Nolling J."/>
            <person name="Breton G."/>
            <person name="Omelchenko M.V."/>
            <person name="Makarova K.S."/>
            <person name="Zeng Q."/>
            <person name="Gibson R."/>
            <person name="Lee H.M."/>
            <person name="Dubois J."/>
            <person name="Qiu D."/>
            <person name="Hitti J."/>
            <person name="Wolf Y.I."/>
            <person name="Tatusov R.L."/>
            <person name="Sabathe F."/>
            <person name="Doucette-Stamm L."/>
            <person name="Soucaille P."/>
            <person name="Daly M.J."/>
            <person name="Bennett G.N."/>
            <person name="Koonin E.V."/>
            <person name="Smith D.R."/>
        </authorList>
    </citation>
    <scope>NUCLEOTIDE SEQUENCE [LARGE SCALE GENOMIC DNA]</scope>
    <source>
        <strain evidence="10">ATCC 824 / DSM 792 / JCM 1419 / LMG 5710 / VKM B-1787</strain>
    </source>
</reference>
<dbReference type="HOGENOM" id="CLU_065969_0_0_9"/>
<dbReference type="PATRIC" id="fig|272562.8.peg.846"/>
<evidence type="ECO:0000256" key="4">
    <source>
        <dbReference type="ARBA" id="ARBA00022544"/>
    </source>
</evidence>
<dbReference type="eggNOG" id="ENOG502Z93X">
    <property type="taxonomic scope" value="Bacteria"/>
</dbReference>
<dbReference type="STRING" id="272562.CA_C0643"/>
<gene>
    <name evidence="9" type="ordered locus">CA_C0643</name>
</gene>
<evidence type="ECO:0000313" key="9">
    <source>
        <dbReference type="EMBL" id="AAK78620.1"/>
    </source>
</evidence>
<sequence length="368" mass="42140">MRYLSKNYLIFIALGTSIVTIKTYPTLLIQYGERDTWLALIFSSLLLLAFLLIIIKAFSTKSDAKLKTVYFKAFGKYLGAFLLWAFAFTLILTLIECSASESSMLGVNILDKTPPWYFILFFIVPATYVILHGENSMLILTIVGIFFIFISGCNLSVLLFAYRKIEYILPIMKHGVNKNFITCVFKGLAMFSGFGIIIPFIYKVKSREEIKKPILIAWILIAQIQVFATSGLLMTIAAPRVVAAYYPRLLQTQLVNYFNFIESGELYVLFQVIGGWFVKYILTFYAFLIILKQLNVKRKYVFYVITICVAIISFAINRSVLNLFVLINYYTYIAFANFIIIPFVASIIFILKEKKSSKGKKQEEVETV</sequence>
<dbReference type="Pfam" id="PF03845">
    <property type="entry name" value="Spore_permease"/>
    <property type="match status" value="1"/>
</dbReference>
<feature type="transmembrane region" description="Helical" evidence="8">
    <location>
        <begin position="329"/>
        <end position="351"/>
    </location>
</feature>
<dbReference type="GeneID" id="44997154"/>
<evidence type="ECO:0000256" key="7">
    <source>
        <dbReference type="ARBA" id="ARBA00023136"/>
    </source>
</evidence>
<feature type="transmembrane region" description="Helical" evidence="8">
    <location>
        <begin position="7"/>
        <end position="25"/>
    </location>
</feature>
<feature type="transmembrane region" description="Helical" evidence="8">
    <location>
        <begin position="115"/>
        <end position="131"/>
    </location>
</feature>
<comment type="subcellular location">
    <subcellularLocation>
        <location evidence="1">Membrane</location>
        <topology evidence="1">Multi-pass membrane protein</topology>
    </subcellularLocation>
</comment>
<feature type="transmembrane region" description="Helical" evidence="8">
    <location>
        <begin position="214"/>
        <end position="246"/>
    </location>
</feature>
<feature type="transmembrane region" description="Helical" evidence="8">
    <location>
        <begin position="266"/>
        <end position="288"/>
    </location>
</feature>
<feature type="transmembrane region" description="Helical" evidence="8">
    <location>
        <begin position="77"/>
        <end position="95"/>
    </location>
</feature>
<dbReference type="GO" id="GO:0009847">
    <property type="term" value="P:spore germination"/>
    <property type="evidence" value="ECO:0007669"/>
    <property type="project" value="InterPro"/>
</dbReference>
<dbReference type="AlphaFoldDB" id="Q97LB9"/>
<dbReference type="InterPro" id="IPR004761">
    <property type="entry name" value="Spore_GerAB"/>
</dbReference>
<evidence type="ECO:0000256" key="5">
    <source>
        <dbReference type="ARBA" id="ARBA00022692"/>
    </source>
</evidence>
<dbReference type="OrthoDB" id="2381188at2"/>
<dbReference type="EMBL" id="AE001437">
    <property type="protein sequence ID" value="AAK78620.1"/>
    <property type="molecule type" value="Genomic_DNA"/>
</dbReference>
<keyword evidence="4" id="KW-0309">Germination</keyword>
<dbReference type="PIR" id="A96979">
    <property type="entry name" value="A96979"/>
</dbReference>
<evidence type="ECO:0000256" key="2">
    <source>
        <dbReference type="ARBA" id="ARBA00007998"/>
    </source>
</evidence>
<dbReference type="PANTHER" id="PTHR34975:SF2">
    <property type="entry name" value="SPORE GERMINATION PROTEIN A2"/>
    <property type="match status" value="1"/>
</dbReference>
<protein>
    <submittedName>
        <fullName evidence="9">Spore germination protein</fullName>
    </submittedName>
</protein>
<organism evidence="9 10">
    <name type="scientific">Clostridium acetobutylicum (strain ATCC 824 / DSM 792 / JCM 1419 / IAM 19013 / LMG 5710 / NBRC 13948 / NRRL B-527 / VKM B-1787 / 2291 / W)</name>
    <dbReference type="NCBI Taxonomy" id="272562"/>
    <lineage>
        <taxon>Bacteria</taxon>
        <taxon>Bacillati</taxon>
        <taxon>Bacillota</taxon>
        <taxon>Clostridia</taxon>
        <taxon>Eubacteriales</taxon>
        <taxon>Clostridiaceae</taxon>
        <taxon>Clostridium</taxon>
    </lineage>
</organism>
<keyword evidence="3" id="KW-0813">Transport</keyword>
<dbReference type="RefSeq" id="WP_010963962.1">
    <property type="nucleotide sequence ID" value="NC_003030.1"/>
</dbReference>
<feature type="transmembrane region" description="Helical" evidence="8">
    <location>
        <begin position="37"/>
        <end position="57"/>
    </location>
</feature>
<keyword evidence="5 8" id="KW-0812">Transmembrane</keyword>
<evidence type="ECO:0000256" key="1">
    <source>
        <dbReference type="ARBA" id="ARBA00004141"/>
    </source>
</evidence>
<keyword evidence="7 8" id="KW-0472">Membrane</keyword>
<dbReference type="GO" id="GO:0016020">
    <property type="term" value="C:membrane"/>
    <property type="evidence" value="ECO:0007669"/>
    <property type="project" value="UniProtKB-SubCell"/>
</dbReference>
<dbReference type="KEGG" id="cac:CA_C0643"/>
<keyword evidence="6 8" id="KW-1133">Transmembrane helix</keyword>
<evidence type="ECO:0000256" key="8">
    <source>
        <dbReference type="SAM" id="Phobius"/>
    </source>
</evidence>
<feature type="transmembrane region" description="Helical" evidence="8">
    <location>
        <begin position="179"/>
        <end position="202"/>
    </location>
</feature>
<dbReference type="PANTHER" id="PTHR34975">
    <property type="entry name" value="SPORE GERMINATION PROTEIN A2"/>
    <property type="match status" value="1"/>
</dbReference>
<dbReference type="NCBIfam" id="TIGR00912">
    <property type="entry name" value="2A0309"/>
    <property type="match status" value="1"/>
</dbReference>
<evidence type="ECO:0000313" key="10">
    <source>
        <dbReference type="Proteomes" id="UP000000814"/>
    </source>
</evidence>
<feature type="transmembrane region" description="Helical" evidence="8">
    <location>
        <begin position="138"/>
        <end position="159"/>
    </location>
</feature>
<dbReference type="Proteomes" id="UP000000814">
    <property type="component" value="Chromosome"/>
</dbReference>
<name>Q97LB9_CLOAB</name>